<accession>A0ABQ7F4D4</accession>
<evidence type="ECO:0000256" key="1">
    <source>
        <dbReference type="ARBA" id="ARBA00004141"/>
    </source>
</evidence>
<evidence type="ECO:0000313" key="9">
    <source>
        <dbReference type="Proteomes" id="UP000266723"/>
    </source>
</evidence>
<evidence type="ECO:0000256" key="4">
    <source>
        <dbReference type="ARBA" id="ARBA00022989"/>
    </source>
</evidence>
<sequence length="550" mass="62009">MYGKPVTLPGIAMVWGLTIMVMIYSIGHVSGAHFNPAVSIALASSRKFPFKQNGGTGRRGGSDPTEELTPIPECESIRSSADTKNERSRHGSLSEAKAKSQGGRSLKHPWSASMASLGEIELIDSWSPRLEEERHMKKLPSETEETRKVKEIFGSQEKKENCWTFFDAAAQVYVGMIHESVELVEMISSYEIKAASIRKKGVGAVLDLQSQGVCDYMHWSLGSLHVLQVIGTESIVEQKGFSHWFSMRLSQDLVRIFTVFLRAIYMMVFLVSVKGVAEGLKGIDSGGFLLGWICENKEFICSRQRSAEQAYERKQMGLLGITVAEGFWFEAVVIQVLQKLQVGEIMMRDFQGMQRYLQEREDSRYLKGRHTHIKSKLGLRRRNQRSSISHGLKVFQRSHGMKVILAKDDQRILELHRKGFWLVEESQRSHQVSVTETGCTSTKRKLEQGKKSQNSHQVSVAGIGCTSTKKQLEQGQGVQKLTQGQRKTRKQNRVEQVVTTGCNPEEKGYETIVINTCSRSRKSLPQLVEACVSYTFEESSRMSELEIQDE</sequence>
<proteinExistence type="predicted"/>
<comment type="caution">
    <text evidence="8">The sequence shown here is derived from an EMBL/GenBank/DDBJ whole genome shotgun (WGS) entry which is preliminary data.</text>
</comment>
<protein>
    <recommendedName>
        <fullName evidence="10">Aquaporin</fullName>
    </recommendedName>
</protein>
<keyword evidence="5 7" id="KW-0472">Membrane</keyword>
<keyword evidence="4 7" id="KW-1133">Transmembrane helix</keyword>
<evidence type="ECO:0000256" key="6">
    <source>
        <dbReference type="SAM" id="MobiDB-lite"/>
    </source>
</evidence>
<dbReference type="InterPro" id="IPR022357">
    <property type="entry name" value="MIP_CS"/>
</dbReference>
<dbReference type="Proteomes" id="UP000266723">
    <property type="component" value="Unassembled WGS sequence"/>
</dbReference>
<evidence type="ECO:0000256" key="7">
    <source>
        <dbReference type="SAM" id="Phobius"/>
    </source>
</evidence>
<feature type="region of interest" description="Disordered" evidence="6">
    <location>
        <begin position="49"/>
        <end position="109"/>
    </location>
</feature>
<name>A0ABQ7F4D4_BRACR</name>
<dbReference type="InterPro" id="IPR023271">
    <property type="entry name" value="Aquaporin-like"/>
</dbReference>
<gene>
    <name evidence="8" type="ORF">DY000_02049008</name>
</gene>
<dbReference type="EMBL" id="QGKV02000297">
    <property type="protein sequence ID" value="KAF3610066.1"/>
    <property type="molecule type" value="Genomic_DNA"/>
</dbReference>
<dbReference type="SUPFAM" id="SSF81338">
    <property type="entry name" value="Aquaporin-like"/>
    <property type="match status" value="1"/>
</dbReference>
<evidence type="ECO:0000313" key="8">
    <source>
        <dbReference type="EMBL" id="KAF3610066.1"/>
    </source>
</evidence>
<keyword evidence="3 7" id="KW-0812">Transmembrane</keyword>
<keyword evidence="9" id="KW-1185">Reference proteome</keyword>
<evidence type="ECO:0000256" key="5">
    <source>
        <dbReference type="ARBA" id="ARBA00023136"/>
    </source>
</evidence>
<evidence type="ECO:0000256" key="2">
    <source>
        <dbReference type="ARBA" id="ARBA00022448"/>
    </source>
</evidence>
<comment type="subcellular location">
    <subcellularLocation>
        <location evidence="1">Membrane</location>
        <topology evidence="1">Multi-pass membrane protein</topology>
    </subcellularLocation>
</comment>
<dbReference type="PROSITE" id="PS00221">
    <property type="entry name" value="MIP"/>
    <property type="match status" value="1"/>
</dbReference>
<keyword evidence="2" id="KW-0813">Transport</keyword>
<dbReference type="Pfam" id="PF00230">
    <property type="entry name" value="MIP"/>
    <property type="match status" value="1"/>
</dbReference>
<dbReference type="Gene3D" id="1.20.1080.10">
    <property type="entry name" value="Glycerol uptake facilitator protein"/>
    <property type="match status" value="1"/>
</dbReference>
<reference evidence="8 9" key="1">
    <citation type="journal article" date="2020" name="BMC Genomics">
        <title>Intraspecific diversification of the crop wild relative Brassica cretica Lam. using demographic model selection.</title>
        <authorList>
            <person name="Kioukis A."/>
            <person name="Michalopoulou V.A."/>
            <person name="Briers L."/>
            <person name="Pirintsos S."/>
            <person name="Studholme D.J."/>
            <person name="Pavlidis P."/>
            <person name="Sarris P.F."/>
        </authorList>
    </citation>
    <scope>NUCLEOTIDE SEQUENCE [LARGE SCALE GENOMIC DNA]</scope>
    <source>
        <strain evidence="9">cv. PFS-1207/04</strain>
    </source>
</reference>
<feature type="transmembrane region" description="Helical" evidence="7">
    <location>
        <begin position="6"/>
        <end position="26"/>
    </location>
</feature>
<dbReference type="InterPro" id="IPR034294">
    <property type="entry name" value="Aquaporin_transptr"/>
</dbReference>
<evidence type="ECO:0000256" key="3">
    <source>
        <dbReference type="ARBA" id="ARBA00022692"/>
    </source>
</evidence>
<dbReference type="PANTHER" id="PTHR45724">
    <property type="entry name" value="AQUAPORIN NIP2-1"/>
    <property type="match status" value="1"/>
</dbReference>
<dbReference type="PANTHER" id="PTHR45724:SF12">
    <property type="entry name" value="AQUAPORIN NIP3-1"/>
    <property type="match status" value="1"/>
</dbReference>
<dbReference type="InterPro" id="IPR000425">
    <property type="entry name" value="MIP"/>
</dbReference>
<evidence type="ECO:0008006" key="10">
    <source>
        <dbReference type="Google" id="ProtNLM"/>
    </source>
</evidence>
<organism evidence="8 9">
    <name type="scientific">Brassica cretica</name>
    <name type="common">Mustard</name>
    <dbReference type="NCBI Taxonomy" id="69181"/>
    <lineage>
        <taxon>Eukaryota</taxon>
        <taxon>Viridiplantae</taxon>
        <taxon>Streptophyta</taxon>
        <taxon>Embryophyta</taxon>
        <taxon>Tracheophyta</taxon>
        <taxon>Spermatophyta</taxon>
        <taxon>Magnoliopsida</taxon>
        <taxon>eudicotyledons</taxon>
        <taxon>Gunneridae</taxon>
        <taxon>Pentapetalae</taxon>
        <taxon>rosids</taxon>
        <taxon>malvids</taxon>
        <taxon>Brassicales</taxon>
        <taxon>Brassicaceae</taxon>
        <taxon>Brassiceae</taxon>
        <taxon>Brassica</taxon>
    </lineage>
</organism>